<keyword evidence="4 5" id="KW-0472">Membrane</keyword>
<dbReference type="GO" id="GO:0016020">
    <property type="term" value="C:membrane"/>
    <property type="evidence" value="ECO:0007669"/>
    <property type="project" value="UniProtKB-SubCell"/>
</dbReference>
<dbReference type="PROSITE" id="PS50216">
    <property type="entry name" value="DHHC"/>
    <property type="match status" value="1"/>
</dbReference>
<dbReference type="GO" id="GO:0019706">
    <property type="term" value="F:protein-cysteine S-palmitoyltransferase activity"/>
    <property type="evidence" value="ECO:0007669"/>
    <property type="project" value="UniProtKB-EC"/>
</dbReference>
<evidence type="ECO:0000256" key="2">
    <source>
        <dbReference type="ARBA" id="ARBA00022692"/>
    </source>
</evidence>
<evidence type="ECO:0000259" key="6">
    <source>
        <dbReference type="Pfam" id="PF01529"/>
    </source>
</evidence>
<evidence type="ECO:0000256" key="1">
    <source>
        <dbReference type="ARBA" id="ARBA00004141"/>
    </source>
</evidence>
<protein>
    <recommendedName>
        <fullName evidence="5">Palmitoyltransferase</fullName>
        <ecNumber evidence="5">2.3.1.225</ecNumber>
    </recommendedName>
</protein>
<evidence type="ECO:0000256" key="5">
    <source>
        <dbReference type="RuleBase" id="RU079119"/>
    </source>
</evidence>
<feature type="transmembrane region" description="Helical" evidence="5">
    <location>
        <begin position="21"/>
        <end position="41"/>
    </location>
</feature>
<dbReference type="AlphaFoldDB" id="A0A267E3H4"/>
<evidence type="ECO:0000313" key="7">
    <source>
        <dbReference type="EMBL" id="PAA55457.1"/>
    </source>
</evidence>
<proteinExistence type="inferred from homology"/>
<evidence type="ECO:0000313" key="8">
    <source>
        <dbReference type="EMBL" id="PAA62957.1"/>
    </source>
</evidence>
<dbReference type="Proteomes" id="UP000215902">
    <property type="component" value="Unassembled WGS sequence"/>
</dbReference>
<dbReference type="STRING" id="282301.A0A267E3H4"/>
<evidence type="ECO:0000256" key="4">
    <source>
        <dbReference type="ARBA" id="ARBA00023136"/>
    </source>
</evidence>
<feature type="transmembrane region" description="Helical" evidence="5">
    <location>
        <begin position="47"/>
        <end position="64"/>
    </location>
</feature>
<name>A0A267E3H4_9PLAT</name>
<feature type="transmembrane region" description="Helical" evidence="5">
    <location>
        <begin position="76"/>
        <end position="98"/>
    </location>
</feature>
<evidence type="ECO:0000313" key="9">
    <source>
        <dbReference type="Proteomes" id="UP000215902"/>
    </source>
</evidence>
<comment type="similarity">
    <text evidence="5">Belongs to the DHHC palmitoyltransferase family.</text>
</comment>
<comment type="caution">
    <text evidence="7">The sequence shown here is derived from an EMBL/GenBank/DDBJ whole genome shotgun (WGS) entry which is preliminary data.</text>
</comment>
<gene>
    <name evidence="8" type="ORF">BOX15_Mlig028606g1</name>
    <name evidence="7" type="ORF">BOX15_Mlig028606g3</name>
</gene>
<feature type="transmembrane region" description="Helical" evidence="5">
    <location>
        <begin position="104"/>
        <end position="121"/>
    </location>
</feature>
<feature type="domain" description="Palmitoyltransferase DHHC" evidence="6">
    <location>
        <begin position="154"/>
        <end position="269"/>
    </location>
</feature>
<keyword evidence="3 5" id="KW-1133">Transmembrane helix</keyword>
<reference evidence="7 9" key="1">
    <citation type="submission" date="2017-06" db="EMBL/GenBank/DDBJ databases">
        <title>A platform for efficient transgenesis in Macrostomum lignano, a flatworm model organism for stem cell research.</title>
        <authorList>
            <person name="Berezikov E."/>
        </authorList>
    </citation>
    <scope>NUCLEOTIDE SEQUENCE [LARGE SCALE GENOMIC DNA]</scope>
    <source>
        <strain evidence="7">DV1</strain>
        <tissue evidence="7">Whole organism</tissue>
    </source>
</reference>
<feature type="transmembrane region" description="Helical" evidence="5">
    <location>
        <begin position="233"/>
        <end position="255"/>
    </location>
</feature>
<feature type="transmembrane region" description="Helical" evidence="5">
    <location>
        <begin position="186"/>
        <end position="213"/>
    </location>
</feature>
<dbReference type="InterPro" id="IPR001594">
    <property type="entry name" value="Palmitoyltrfase_DHHC"/>
</dbReference>
<dbReference type="EC" id="2.3.1.225" evidence="5"/>
<keyword evidence="5" id="KW-0012">Acyltransferase</keyword>
<feature type="non-terminal residue" evidence="7">
    <location>
        <position position="1"/>
    </location>
</feature>
<comment type="catalytic activity">
    <reaction evidence="5">
        <text>L-cysteinyl-[protein] + hexadecanoyl-CoA = S-hexadecanoyl-L-cysteinyl-[protein] + CoA</text>
        <dbReference type="Rhea" id="RHEA:36683"/>
        <dbReference type="Rhea" id="RHEA-COMP:10131"/>
        <dbReference type="Rhea" id="RHEA-COMP:11032"/>
        <dbReference type="ChEBI" id="CHEBI:29950"/>
        <dbReference type="ChEBI" id="CHEBI:57287"/>
        <dbReference type="ChEBI" id="CHEBI:57379"/>
        <dbReference type="ChEBI" id="CHEBI:74151"/>
        <dbReference type="EC" id="2.3.1.225"/>
    </reaction>
</comment>
<keyword evidence="9" id="KW-1185">Reference proteome</keyword>
<dbReference type="EMBL" id="NIVC01002751">
    <property type="protein sequence ID" value="PAA55457.1"/>
    <property type="molecule type" value="Genomic_DNA"/>
</dbReference>
<keyword evidence="2 5" id="KW-0812">Transmembrane</keyword>
<comment type="subcellular location">
    <subcellularLocation>
        <location evidence="1">Membrane</location>
        <topology evidence="1">Multi-pass membrane protein</topology>
    </subcellularLocation>
</comment>
<evidence type="ECO:0000256" key="3">
    <source>
        <dbReference type="ARBA" id="ARBA00022989"/>
    </source>
</evidence>
<sequence>PAVAPTRVRLMSDWHRRGGGQSPTGCACILSIGGVGCALLLGSAHPLVSLAICLAAPAGFYIAIRRLRASRTRCPALFAVTCATVLLAYLCVAVITAILRVVLLWEHMSLNLLWILTCLSIRQTRTASLLGSIDDSVESGHGDTGGGSEGGGADVCSICERSIQHLDHHCWWLDCCIGRPNRRSYLITLILCIATGCYGILLTTTSICTPAIYMDWFLLPADCRFLYYDGLHSFAVSGCALVLTCAILLLCELILQLTLITAGATWHELSRSSSSTFDMLLTLMSRLTRRHVGVCATAWLDLCCHWR</sequence>
<accession>A0A267E3H4</accession>
<organism evidence="7 9">
    <name type="scientific">Macrostomum lignano</name>
    <dbReference type="NCBI Taxonomy" id="282301"/>
    <lineage>
        <taxon>Eukaryota</taxon>
        <taxon>Metazoa</taxon>
        <taxon>Spiralia</taxon>
        <taxon>Lophotrochozoa</taxon>
        <taxon>Platyhelminthes</taxon>
        <taxon>Rhabditophora</taxon>
        <taxon>Macrostomorpha</taxon>
        <taxon>Macrostomida</taxon>
        <taxon>Macrostomidae</taxon>
        <taxon>Macrostomum</taxon>
    </lineage>
</organism>
<dbReference type="EMBL" id="NIVC01001886">
    <property type="protein sequence ID" value="PAA62957.1"/>
    <property type="molecule type" value="Genomic_DNA"/>
</dbReference>
<keyword evidence="5" id="KW-0808">Transferase</keyword>
<comment type="domain">
    <text evidence="5">The DHHC domain is required for palmitoyltransferase activity.</text>
</comment>
<dbReference type="Pfam" id="PF01529">
    <property type="entry name" value="DHHC"/>
    <property type="match status" value="1"/>
</dbReference>
<dbReference type="OrthoDB" id="430659at2759"/>